<keyword evidence="2" id="KW-1185">Reference proteome</keyword>
<evidence type="ECO:0000313" key="2">
    <source>
        <dbReference type="Proteomes" id="UP000799640"/>
    </source>
</evidence>
<dbReference type="InterPro" id="IPR008928">
    <property type="entry name" value="6-hairpin_glycosidase_sf"/>
</dbReference>
<dbReference type="SUPFAM" id="SSF48208">
    <property type="entry name" value="Six-hairpin glycosidases"/>
    <property type="match status" value="1"/>
</dbReference>
<name>A0A6G1I5U2_9PEZI</name>
<dbReference type="Proteomes" id="UP000799640">
    <property type="component" value="Unassembled WGS sequence"/>
</dbReference>
<accession>A0A6G1I5U2</accession>
<protein>
    <submittedName>
        <fullName evidence="1">Glycogen debranching enzyme</fullName>
    </submittedName>
</protein>
<dbReference type="OrthoDB" id="2591256at2759"/>
<sequence length="719" mass="78681">MWTLTVYAIPHHTGYHAPQSSTVCKESASQFHISAPPYDNYFFSDCHTSVQVVVTSPAPMSNLTIIGPRLLVAWPGGNSGIVGFFAPQDGQNGSLAITLENSTTPLAPIFKNNTSGPPVVGISGRIRFNTSAILTVAILGSIRTIRDFTEGPSLLVPKIQDAVVYSQDGEKVSLGRTWLDNVTETHLSFTARLGGVSLNHRTVVFEAGVYSFEASYNYPQLEQLNSIEVLKPQSTELVTQFSDQTASLSFLSYTTKLLAGAWRFLTYFGRDSMISLLLLQPVLSEGEGGAVEAVISAVLERINRSDGSICHEETIGDYATFLNMQGGLASTAPQYDYKMIDSDYYLPIVIEQYFVRTAVGQRRSEAFLQTQASVNPKNEGLTYADLARLNAEKIMNTSVAFAADGGQVKGNLIHLKKGQIVGQWRDSTYGIGGGRVPYDVNTALVPAALRSISALSNAGYFPDHPGWKTDAADFAKVWEDETLQFFEVQVPQASAIRRVEDYVKQSGFQGPANTDNITGNVSFYGLALEGNNNQAVVQVLNTDDCFRLFLLNTTNQSQLSAFLSQVADHILQPFPIGLSTSVGLLIANPAYGEDLMSAENWTTNAYHGTVVWSWQLAMMAAGLERQLVRCDDASAPNFCYDQTLHGKVKTAYNHVWDLIQANHAQLSSEVWSWVWRDGAFTVEALGNLPPAPGASPTESDVRQLWSLTFIAVRRNEKLK</sequence>
<proteinExistence type="predicted"/>
<organism evidence="1 2">
    <name type="scientific">Trichodelitschia bisporula</name>
    <dbReference type="NCBI Taxonomy" id="703511"/>
    <lineage>
        <taxon>Eukaryota</taxon>
        <taxon>Fungi</taxon>
        <taxon>Dikarya</taxon>
        <taxon>Ascomycota</taxon>
        <taxon>Pezizomycotina</taxon>
        <taxon>Dothideomycetes</taxon>
        <taxon>Dothideomycetes incertae sedis</taxon>
        <taxon>Phaeotrichales</taxon>
        <taxon>Phaeotrichaceae</taxon>
        <taxon>Trichodelitschia</taxon>
    </lineage>
</organism>
<dbReference type="EMBL" id="ML996689">
    <property type="protein sequence ID" value="KAF2403554.1"/>
    <property type="molecule type" value="Genomic_DNA"/>
</dbReference>
<dbReference type="AlphaFoldDB" id="A0A6G1I5U2"/>
<evidence type="ECO:0000313" key="1">
    <source>
        <dbReference type="EMBL" id="KAF2403554.1"/>
    </source>
</evidence>
<dbReference type="GO" id="GO:0005975">
    <property type="term" value="P:carbohydrate metabolic process"/>
    <property type="evidence" value="ECO:0007669"/>
    <property type="project" value="InterPro"/>
</dbReference>
<gene>
    <name evidence="1" type="ORF">EJ06DRAFT_471624</name>
</gene>
<reference evidence="1" key="1">
    <citation type="journal article" date="2020" name="Stud. Mycol.">
        <title>101 Dothideomycetes genomes: a test case for predicting lifestyles and emergence of pathogens.</title>
        <authorList>
            <person name="Haridas S."/>
            <person name="Albert R."/>
            <person name="Binder M."/>
            <person name="Bloem J."/>
            <person name="Labutti K."/>
            <person name="Salamov A."/>
            <person name="Andreopoulos B."/>
            <person name="Baker S."/>
            <person name="Barry K."/>
            <person name="Bills G."/>
            <person name="Bluhm B."/>
            <person name="Cannon C."/>
            <person name="Castanera R."/>
            <person name="Culley D."/>
            <person name="Daum C."/>
            <person name="Ezra D."/>
            <person name="Gonzalez J."/>
            <person name="Henrissat B."/>
            <person name="Kuo A."/>
            <person name="Liang C."/>
            <person name="Lipzen A."/>
            <person name="Lutzoni F."/>
            <person name="Magnuson J."/>
            <person name="Mondo S."/>
            <person name="Nolan M."/>
            <person name="Ohm R."/>
            <person name="Pangilinan J."/>
            <person name="Park H.-J."/>
            <person name="Ramirez L."/>
            <person name="Alfaro M."/>
            <person name="Sun H."/>
            <person name="Tritt A."/>
            <person name="Yoshinaga Y."/>
            <person name="Zwiers L.-H."/>
            <person name="Turgeon B."/>
            <person name="Goodwin S."/>
            <person name="Spatafora J."/>
            <person name="Crous P."/>
            <person name="Grigoriev I."/>
        </authorList>
    </citation>
    <scope>NUCLEOTIDE SEQUENCE</scope>
    <source>
        <strain evidence="1">CBS 262.69</strain>
    </source>
</reference>